<evidence type="ECO:0000313" key="7">
    <source>
        <dbReference type="Proteomes" id="UP001154312"/>
    </source>
</evidence>
<dbReference type="SMART" id="SM01018">
    <property type="entry name" value="B12-binding_2"/>
    <property type="match status" value="1"/>
</dbReference>
<feature type="domain" description="B12-binding N-terminal" evidence="5">
    <location>
        <begin position="1"/>
        <end position="75"/>
    </location>
</feature>
<dbReference type="GO" id="GO:0050667">
    <property type="term" value="P:homocysteine metabolic process"/>
    <property type="evidence" value="ECO:0007669"/>
    <property type="project" value="TreeGrafter"/>
</dbReference>
<dbReference type="GO" id="GO:0046872">
    <property type="term" value="F:metal ion binding"/>
    <property type="evidence" value="ECO:0007669"/>
    <property type="project" value="UniProtKB-KW"/>
</dbReference>
<dbReference type="Pfam" id="PF02310">
    <property type="entry name" value="B12-binding"/>
    <property type="match status" value="1"/>
</dbReference>
<dbReference type="PROSITE" id="PS51337">
    <property type="entry name" value="B12_BINDING_NTER"/>
    <property type="match status" value="1"/>
</dbReference>
<protein>
    <submittedName>
        <fullName evidence="6">Corrinoid protein</fullName>
    </submittedName>
</protein>
<evidence type="ECO:0000259" key="4">
    <source>
        <dbReference type="PROSITE" id="PS51332"/>
    </source>
</evidence>
<dbReference type="PROSITE" id="PS51332">
    <property type="entry name" value="B12_BINDING"/>
    <property type="match status" value="1"/>
</dbReference>
<evidence type="ECO:0000256" key="1">
    <source>
        <dbReference type="ARBA" id="ARBA00010854"/>
    </source>
</evidence>
<keyword evidence="2" id="KW-0479">Metal-binding</keyword>
<dbReference type="GO" id="GO:0005829">
    <property type="term" value="C:cytosol"/>
    <property type="evidence" value="ECO:0007669"/>
    <property type="project" value="TreeGrafter"/>
</dbReference>
<dbReference type="AlphaFoldDB" id="A0A9X4JTN9"/>
<dbReference type="InterPro" id="IPR050554">
    <property type="entry name" value="Met_Synthase/Corrinoid"/>
</dbReference>
<evidence type="ECO:0000256" key="3">
    <source>
        <dbReference type="ARBA" id="ARBA00023285"/>
    </source>
</evidence>
<dbReference type="CDD" id="cd02070">
    <property type="entry name" value="corrinoid_protein_B12-BD"/>
    <property type="match status" value="1"/>
</dbReference>
<comment type="caution">
    <text evidence="6">The sequence shown here is derived from an EMBL/GenBank/DDBJ whole genome shotgun (WGS) entry which is preliminary data.</text>
</comment>
<proteinExistence type="inferred from homology"/>
<keyword evidence="3" id="KW-0170">Cobalt</keyword>
<keyword evidence="7" id="KW-1185">Reference proteome</keyword>
<feature type="domain" description="B12-binding" evidence="4">
    <location>
        <begin position="75"/>
        <end position="202"/>
    </location>
</feature>
<dbReference type="InterPro" id="IPR036724">
    <property type="entry name" value="Cobalamin-bd_sf"/>
</dbReference>
<dbReference type="GO" id="GO:0046653">
    <property type="term" value="P:tetrahydrofolate metabolic process"/>
    <property type="evidence" value="ECO:0007669"/>
    <property type="project" value="TreeGrafter"/>
</dbReference>
<accession>A0A9X4JTN9</accession>
<name>A0A9X4JTN9_9FIRM</name>
<dbReference type="SUPFAM" id="SSF47644">
    <property type="entry name" value="Methionine synthase domain"/>
    <property type="match status" value="1"/>
</dbReference>
<gene>
    <name evidence="6" type="ORF">L7E55_04840</name>
</gene>
<comment type="similarity">
    <text evidence="1">Belongs to the methylamine corrinoid protein family.</text>
</comment>
<dbReference type="GO" id="GO:0031419">
    <property type="term" value="F:cobalamin binding"/>
    <property type="evidence" value="ECO:0007669"/>
    <property type="project" value="InterPro"/>
</dbReference>
<dbReference type="Gene3D" id="1.10.1240.10">
    <property type="entry name" value="Methionine synthase domain"/>
    <property type="match status" value="1"/>
</dbReference>
<dbReference type="InterPro" id="IPR036594">
    <property type="entry name" value="Meth_synthase_dom"/>
</dbReference>
<evidence type="ECO:0000256" key="2">
    <source>
        <dbReference type="ARBA" id="ARBA00022723"/>
    </source>
</evidence>
<dbReference type="EMBL" id="JAKOAV010000006">
    <property type="protein sequence ID" value="MDF9407690.1"/>
    <property type="molecule type" value="Genomic_DNA"/>
</dbReference>
<organism evidence="6 7">
    <name type="scientific">Pelotomaculum isophthalicicum JI</name>
    <dbReference type="NCBI Taxonomy" id="947010"/>
    <lineage>
        <taxon>Bacteria</taxon>
        <taxon>Bacillati</taxon>
        <taxon>Bacillota</taxon>
        <taxon>Clostridia</taxon>
        <taxon>Eubacteriales</taxon>
        <taxon>Desulfotomaculaceae</taxon>
        <taxon>Pelotomaculum</taxon>
    </lineage>
</organism>
<evidence type="ECO:0000259" key="5">
    <source>
        <dbReference type="PROSITE" id="PS51337"/>
    </source>
</evidence>
<dbReference type="Proteomes" id="UP001154312">
    <property type="component" value="Unassembled WGS sequence"/>
</dbReference>
<dbReference type="PANTHER" id="PTHR45833">
    <property type="entry name" value="METHIONINE SYNTHASE"/>
    <property type="match status" value="1"/>
</dbReference>
<dbReference type="SUPFAM" id="SSF52242">
    <property type="entry name" value="Cobalamin (vitamin B12)-binding domain"/>
    <property type="match status" value="1"/>
</dbReference>
<dbReference type="InterPro" id="IPR006158">
    <property type="entry name" value="Cobalamin-bd"/>
</dbReference>
<dbReference type="GO" id="GO:0008705">
    <property type="term" value="F:methionine synthase activity"/>
    <property type="evidence" value="ECO:0007669"/>
    <property type="project" value="TreeGrafter"/>
</dbReference>
<dbReference type="PANTHER" id="PTHR45833:SF1">
    <property type="entry name" value="METHIONINE SYNTHASE"/>
    <property type="match status" value="1"/>
</dbReference>
<dbReference type="Pfam" id="PF02607">
    <property type="entry name" value="B12-binding_2"/>
    <property type="match status" value="1"/>
</dbReference>
<dbReference type="Gene3D" id="3.40.50.280">
    <property type="entry name" value="Cobalamin-binding domain"/>
    <property type="match status" value="1"/>
</dbReference>
<dbReference type="InterPro" id="IPR003759">
    <property type="entry name" value="Cbl-bd_cap"/>
</dbReference>
<dbReference type="FunFam" id="3.40.50.280:FF:000003">
    <property type="entry name" value="Dimethylamine methyltransferase corrinoid protein"/>
    <property type="match status" value="1"/>
</dbReference>
<reference evidence="6" key="1">
    <citation type="submission" date="2022-02" db="EMBL/GenBank/DDBJ databases">
        <authorList>
            <person name="Leng L."/>
        </authorList>
    </citation>
    <scope>NUCLEOTIDE SEQUENCE</scope>
    <source>
        <strain evidence="6">JI</strain>
    </source>
</reference>
<evidence type="ECO:0000313" key="6">
    <source>
        <dbReference type="EMBL" id="MDF9407690.1"/>
    </source>
</evidence>
<sequence length="202" mass="21845">MEEDKARNTSCEAIDFGIEAYEAINGGLVKGMKVVGDLYERQEYFIPEVLLCSDALTAGLEVLQPHLPVDGNKAAEKVVIGVVQGDTHDIGKNLVKIMLEASGFEVYDLGRNVPLQDFAEKALEVGSRIIGMSTLMTTTMDGMRTVIDDLKKRGIRDEFLVIIGGGPISPAFAKEIGADLYAPDANSAARKLKELLEVRACA</sequence>